<dbReference type="Proteomes" id="UP001379533">
    <property type="component" value="Chromosome"/>
</dbReference>
<reference evidence="3 4" key="1">
    <citation type="submission" date="2021-12" db="EMBL/GenBank/DDBJ databases">
        <title>Discovery of the Pendulisporaceae a myxobacterial family with distinct sporulation behavior and unique specialized metabolism.</title>
        <authorList>
            <person name="Garcia R."/>
            <person name="Popoff A."/>
            <person name="Bader C.D."/>
            <person name="Loehr J."/>
            <person name="Walesch S."/>
            <person name="Walt C."/>
            <person name="Boldt J."/>
            <person name="Bunk B."/>
            <person name="Haeckl F.J.F.P.J."/>
            <person name="Gunesch A.P."/>
            <person name="Birkelbach J."/>
            <person name="Nuebel U."/>
            <person name="Pietschmann T."/>
            <person name="Bach T."/>
            <person name="Mueller R."/>
        </authorList>
    </citation>
    <scope>NUCLEOTIDE SEQUENCE [LARGE SCALE GENOMIC DNA]</scope>
    <source>
        <strain evidence="3 4">MSr12523</strain>
    </source>
</reference>
<feature type="domain" description="Cupin type-2" evidence="2">
    <location>
        <begin position="51"/>
        <end position="125"/>
    </location>
</feature>
<keyword evidence="1" id="KW-0479">Metal-binding</keyword>
<dbReference type="SUPFAM" id="SSF51182">
    <property type="entry name" value="RmlC-like cupins"/>
    <property type="match status" value="1"/>
</dbReference>
<dbReference type="Gene3D" id="2.60.120.10">
    <property type="entry name" value="Jelly Rolls"/>
    <property type="match status" value="1"/>
</dbReference>
<evidence type="ECO:0000313" key="4">
    <source>
        <dbReference type="Proteomes" id="UP001379533"/>
    </source>
</evidence>
<evidence type="ECO:0000259" key="2">
    <source>
        <dbReference type="Pfam" id="PF07883"/>
    </source>
</evidence>
<keyword evidence="4" id="KW-1185">Reference proteome</keyword>
<dbReference type="InterPro" id="IPR014710">
    <property type="entry name" value="RmlC-like_jellyroll"/>
</dbReference>
<dbReference type="InterPro" id="IPR051610">
    <property type="entry name" value="GPI/OXD"/>
</dbReference>
<dbReference type="Pfam" id="PF07883">
    <property type="entry name" value="Cupin_2"/>
    <property type="match status" value="1"/>
</dbReference>
<evidence type="ECO:0000256" key="1">
    <source>
        <dbReference type="ARBA" id="ARBA00022723"/>
    </source>
</evidence>
<sequence length="161" mass="18085">MSTMPPFIVHEDDVREVEGHYRVPFDGEALSWDRDLGRAAGTVNLGMSKTRLPPGRRTSFTHAHSEEEELVYVLEGECAVRIVEPGQAPREYALRAGHTVAFPAGTGIAHTFVNRGNADCLLLTIGERKDATDRVFYPEEQDAAYEAHMVADRPERHWKRV</sequence>
<evidence type="ECO:0000313" key="3">
    <source>
        <dbReference type="EMBL" id="WXA92380.1"/>
    </source>
</evidence>
<proteinExistence type="predicted"/>
<dbReference type="InterPro" id="IPR011051">
    <property type="entry name" value="RmlC_Cupin_sf"/>
</dbReference>
<organism evidence="3 4">
    <name type="scientific">Pendulispora brunnea</name>
    <dbReference type="NCBI Taxonomy" id="2905690"/>
    <lineage>
        <taxon>Bacteria</taxon>
        <taxon>Pseudomonadati</taxon>
        <taxon>Myxococcota</taxon>
        <taxon>Myxococcia</taxon>
        <taxon>Myxococcales</taxon>
        <taxon>Sorangiineae</taxon>
        <taxon>Pendulisporaceae</taxon>
        <taxon>Pendulispora</taxon>
    </lineage>
</organism>
<protein>
    <submittedName>
        <fullName evidence="3">Cupin domain-containing protein</fullName>
    </submittedName>
</protein>
<gene>
    <name evidence="3" type="ORF">LZC95_38730</name>
</gene>
<dbReference type="RefSeq" id="WP_394842985.1">
    <property type="nucleotide sequence ID" value="NZ_CP089982.1"/>
</dbReference>
<dbReference type="PANTHER" id="PTHR35848:SF9">
    <property type="entry name" value="SLL1358 PROTEIN"/>
    <property type="match status" value="1"/>
</dbReference>
<dbReference type="EMBL" id="CP089982">
    <property type="protein sequence ID" value="WXA92380.1"/>
    <property type="molecule type" value="Genomic_DNA"/>
</dbReference>
<dbReference type="PANTHER" id="PTHR35848">
    <property type="entry name" value="OXALATE-BINDING PROTEIN"/>
    <property type="match status" value="1"/>
</dbReference>
<name>A0ABZ2K4A1_9BACT</name>
<dbReference type="InterPro" id="IPR013096">
    <property type="entry name" value="Cupin_2"/>
</dbReference>
<accession>A0ABZ2K4A1</accession>